<feature type="transmembrane region" description="Helical" evidence="1">
    <location>
        <begin position="12"/>
        <end position="32"/>
    </location>
</feature>
<reference evidence="2 3" key="1">
    <citation type="journal article" date="2016" name="Nat. Commun.">
        <title>Thousands of microbial genomes shed light on interconnected biogeochemical processes in an aquifer system.</title>
        <authorList>
            <person name="Anantharaman K."/>
            <person name="Brown C.T."/>
            <person name="Hug L.A."/>
            <person name="Sharon I."/>
            <person name="Castelle C.J."/>
            <person name="Probst A.J."/>
            <person name="Thomas B.C."/>
            <person name="Singh A."/>
            <person name="Wilkins M.J."/>
            <person name="Karaoz U."/>
            <person name="Brodie E.L."/>
            <person name="Williams K.H."/>
            <person name="Hubbard S.S."/>
            <person name="Banfield J.F."/>
        </authorList>
    </citation>
    <scope>NUCLEOTIDE SEQUENCE [LARGE SCALE GENOMIC DNA]</scope>
</reference>
<keyword evidence="1" id="KW-0812">Transmembrane</keyword>
<dbReference type="Proteomes" id="UP000177763">
    <property type="component" value="Unassembled WGS sequence"/>
</dbReference>
<comment type="caution">
    <text evidence="2">The sequence shown here is derived from an EMBL/GenBank/DDBJ whole genome shotgun (WGS) entry which is preliminary data.</text>
</comment>
<keyword evidence="1" id="KW-1133">Transmembrane helix</keyword>
<proteinExistence type="predicted"/>
<evidence type="ECO:0000313" key="2">
    <source>
        <dbReference type="EMBL" id="OGC56083.1"/>
    </source>
</evidence>
<gene>
    <name evidence="2" type="ORF">A3H26_01530</name>
</gene>
<dbReference type="EMBL" id="MEVN01000047">
    <property type="protein sequence ID" value="OGC56083.1"/>
    <property type="molecule type" value="Genomic_DNA"/>
</dbReference>
<dbReference type="STRING" id="1802630.A3H26_01530"/>
<name>A0A1F4VH51_UNCKA</name>
<protein>
    <submittedName>
        <fullName evidence="2">Uncharacterized protein</fullName>
    </submittedName>
</protein>
<sequence>MRDKRKILLKYLTLTLIFLAIWVVINLFLIAVKSTSNFPDVLSFAPKLLSALSILLLLVSLVMLVVVLPIRLLILLFKK</sequence>
<accession>A0A1F4VH51</accession>
<feature type="transmembrane region" description="Helical" evidence="1">
    <location>
        <begin position="52"/>
        <end position="77"/>
    </location>
</feature>
<evidence type="ECO:0000256" key="1">
    <source>
        <dbReference type="SAM" id="Phobius"/>
    </source>
</evidence>
<dbReference type="AlphaFoldDB" id="A0A1F4VH51"/>
<organism evidence="2 3">
    <name type="scientific">candidate division WWE3 bacterium RIFCSPLOWO2_12_FULL_36_10</name>
    <dbReference type="NCBI Taxonomy" id="1802630"/>
    <lineage>
        <taxon>Bacteria</taxon>
        <taxon>Katanobacteria</taxon>
    </lineage>
</organism>
<keyword evidence="1" id="KW-0472">Membrane</keyword>
<evidence type="ECO:0000313" key="3">
    <source>
        <dbReference type="Proteomes" id="UP000177763"/>
    </source>
</evidence>